<dbReference type="CDD" id="cd00167">
    <property type="entry name" value="SANT"/>
    <property type="match status" value="1"/>
</dbReference>
<dbReference type="EMBL" id="CAXDID020000004">
    <property type="protein sequence ID" value="CAL5973493.1"/>
    <property type="molecule type" value="Genomic_DNA"/>
</dbReference>
<protein>
    <submittedName>
        <fullName evidence="1">SANT/Myb domain</fullName>
    </submittedName>
    <submittedName>
        <fullName evidence="2">SANT/Myb_domain</fullName>
    </submittedName>
</protein>
<dbReference type="InterPro" id="IPR009057">
    <property type="entry name" value="Homeodomain-like_sf"/>
</dbReference>
<reference evidence="2 3" key="2">
    <citation type="submission" date="2024-07" db="EMBL/GenBank/DDBJ databases">
        <authorList>
            <person name="Akdeniz Z."/>
        </authorList>
    </citation>
    <scope>NUCLEOTIDE SEQUENCE [LARGE SCALE GENOMIC DNA]</scope>
</reference>
<comment type="caution">
    <text evidence="1">The sequence shown here is derived from an EMBL/GenBank/DDBJ whole genome shotgun (WGS) entry which is preliminary data.</text>
</comment>
<dbReference type="InterPro" id="IPR001005">
    <property type="entry name" value="SANT/Myb"/>
</dbReference>
<gene>
    <name evidence="1" type="ORF">HINF_LOCUS20857</name>
    <name evidence="2" type="ORF">HINF_LOCUS2403</name>
</gene>
<sequence>MDMFNLQLQQMALTMEIQEVRSRIQEVTYQQQLQLVRAKSAKQSQQTKPKHKYTQRARWSYQEDQDLLQLVKHFGLCNYAALYENMPHKYKDQIYFRIRYLRNQFRINGNRCTMNRQWLEFFVNEIF</sequence>
<organism evidence="1">
    <name type="scientific">Hexamita inflata</name>
    <dbReference type="NCBI Taxonomy" id="28002"/>
    <lineage>
        <taxon>Eukaryota</taxon>
        <taxon>Metamonada</taxon>
        <taxon>Diplomonadida</taxon>
        <taxon>Hexamitidae</taxon>
        <taxon>Hexamitinae</taxon>
        <taxon>Hexamita</taxon>
    </lineage>
</organism>
<dbReference type="Gene3D" id="1.10.10.60">
    <property type="entry name" value="Homeodomain-like"/>
    <property type="match status" value="1"/>
</dbReference>
<accession>A0AA86PCB1</accession>
<keyword evidence="3" id="KW-1185">Reference proteome</keyword>
<evidence type="ECO:0000313" key="3">
    <source>
        <dbReference type="Proteomes" id="UP001642409"/>
    </source>
</evidence>
<proteinExistence type="predicted"/>
<evidence type="ECO:0000313" key="1">
    <source>
        <dbReference type="EMBL" id="CAI9933212.1"/>
    </source>
</evidence>
<reference evidence="1" key="1">
    <citation type="submission" date="2023-06" db="EMBL/GenBank/DDBJ databases">
        <authorList>
            <person name="Kurt Z."/>
        </authorList>
    </citation>
    <scope>NUCLEOTIDE SEQUENCE</scope>
</reference>
<dbReference type="AlphaFoldDB" id="A0AA86PCB1"/>
<dbReference type="EMBL" id="CATOUU010000531">
    <property type="protein sequence ID" value="CAI9933212.1"/>
    <property type="molecule type" value="Genomic_DNA"/>
</dbReference>
<dbReference type="SUPFAM" id="SSF46689">
    <property type="entry name" value="Homeodomain-like"/>
    <property type="match status" value="1"/>
</dbReference>
<name>A0AA86PCB1_9EUKA</name>
<evidence type="ECO:0000313" key="2">
    <source>
        <dbReference type="EMBL" id="CAL5973493.1"/>
    </source>
</evidence>
<dbReference type="Proteomes" id="UP001642409">
    <property type="component" value="Unassembled WGS sequence"/>
</dbReference>